<dbReference type="Gene3D" id="1.10.2020.20">
    <property type="match status" value="1"/>
</dbReference>
<dbReference type="PROSITE" id="PS51917">
    <property type="entry name" value="PRU"/>
    <property type="match status" value="1"/>
</dbReference>
<feature type="compositionally biased region" description="Basic and acidic residues" evidence="6">
    <location>
        <begin position="313"/>
        <end position="322"/>
    </location>
</feature>
<dbReference type="GO" id="GO:0061133">
    <property type="term" value="F:endopeptidase activator activity"/>
    <property type="evidence" value="ECO:0007669"/>
    <property type="project" value="TreeGrafter"/>
</dbReference>
<dbReference type="GO" id="GO:0070628">
    <property type="term" value="F:proteasome binding"/>
    <property type="evidence" value="ECO:0007669"/>
    <property type="project" value="TreeGrafter"/>
</dbReference>
<dbReference type="PANTHER" id="PTHR12225:SF0">
    <property type="entry name" value="PROTEASOMAL UBIQUITIN RECEPTOR ADRM1"/>
    <property type="match status" value="1"/>
</dbReference>
<accession>D5AA20</accession>
<dbReference type="PROSITE" id="PS51916">
    <property type="entry name" value="DEUBAD"/>
    <property type="match status" value="1"/>
</dbReference>
<dbReference type="AlphaFoldDB" id="D5AA20"/>
<dbReference type="EMBL" id="BT123046">
    <property type="protein sequence ID" value="ADE76389.1"/>
    <property type="molecule type" value="mRNA"/>
</dbReference>
<dbReference type="FunFam" id="1.10.2020.20:FF:000002">
    <property type="entry name" value="26S proteasome regulatory subunit RPN13"/>
    <property type="match status" value="1"/>
</dbReference>
<dbReference type="InterPro" id="IPR038108">
    <property type="entry name" value="RPN13_DEUBAD_sf"/>
</dbReference>
<name>D5AA20_PICSI</name>
<comment type="subcellular location">
    <subcellularLocation>
        <location evidence="2">Cytoplasm</location>
    </subcellularLocation>
    <subcellularLocation>
        <location evidence="1">Nucleus</location>
    </subcellularLocation>
</comment>
<evidence type="ECO:0000256" key="6">
    <source>
        <dbReference type="SAM" id="MobiDB-lite"/>
    </source>
</evidence>
<proteinExistence type="evidence at transcript level"/>
<evidence type="ECO:0000259" key="8">
    <source>
        <dbReference type="PROSITE" id="PS51917"/>
    </source>
</evidence>
<keyword evidence="4" id="KW-0647">Proteasome</keyword>
<feature type="domain" description="Pru" evidence="8">
    <location>
        <begin position="12"/>
        <end position="124"/>
    </location>
</feature>
<dbReference type="InterPro" id="IPR038633">
    <property type="entry name" value="Rpn13/ADRM1_Pru_sf"/>
</dbReference>
<protein>
    <submittedName>
        <fullName evidence="9">Uncharacterized protein</fullName>
    </submittedName>
</protein>
<organism evidence="9">
    <name type="scientific">Picea sitchensis</name>
    <name type="common">Sitka spruce</name>
    <name type="synonym">Pinus sitchensis</name>
    <dbReference type="NCBI Taxonomy" id="3332"/>
    <lineage>
        <taxon>Eukaryota</taxon>
        <taxon>Viridiplantae</taxon>
        <taxon>Streptophyta</taxon>
        <taxon>Embryophyta</taxon>
        <taxon>Tracheophyta</taxon>
        <taxon>Spermatophyta</taxon>
        <taxon>Pinopsida</taxon>
        <taxon>Pinidae</taxon>
        <taxon>Conifers I</taxon>
        <taxon>Pinales</taxon>
        <taxon>Pinaceae</taxon>
        <taxon>Picea</taxon>
    </lineage>
</organism>
<dbReference type="FunFam" id="2.30.29.70:FF:000001">
    <property type="entry name" value="Proteasomal ubiquitin receptor ADRM1"/>
    <property type="match status" value="1"/>
</dbReference>
<dbReference type="GO" id="GO:0008541">
    <property type="term" value="C:proteasome regulatory particle, lid subcomplex"/>
    <property type="evidence" value="ECO:0007669"/>
    <property type="project" value="TreeGrafter"/>
</dbReference>
<keyword evidence="5" id="KW-0539">Nucleus</keyword>
<dbReference type="Pfam" id="PF16550">
    <property type="entry name" value="RPN13_C"/>
    <property type="match status" value="1"/>
</dbReference>
<feature type="domain" description="DEUBAD" evidence="7">
    <location>
        <begin position="196"/>
        <end position="299"/>
    </location>
</feature>
<dbReference type="GO" id="GO:0005737">
    <property type="term" value="C:cytoplasm"/>
    <property type="evidence" value="ECO:0007669"/>
    <property type="project" value="UniProtKB-SubCell"/>
</dbReference>
<evidence type="ECO:0000256" key="2">
    <source>
        <dbReference type="ARBA" id="ARBA00004496"/>
    </source>
</evidence>
<evidence type="ECO:0000256" key="1">
    <source>
        <dbReference type="ARBA" id="ARBA00004123"/>
    </source>
</evidence>
<dbReference type="PANTHER" id="PTHR12225">
    <property type="entry name" value="ADHESION REGULATING MOLECULE 1 110 KDA CELL MEMBRANE GLYCOPROTEIN"/>
    <property type="match status" value="1"/>
</dbReference>
<evidence type="ECO:0000256" key="4">
    <source>
        <dbReference type="ARBA" id="ARBA00022942"/>
    </source>
</evidence>
<evidence type="ECO:0000259" key="7">
    <source>
        <dbReference type="PROSITE" id="PS51916"/>
    </source>
</evidence>
<evidence type="ECO:0000313" key="9">
    <source>
        <dbReference type="EMBL" id="ADE76389.1"/>
    </source>
</evidence>
<evidence type="ECO:0000256" key="3">
    <source>
        <dbReference type="ARBA" id="ARBA00022490"/>
    </source>
</evidence>
<dbReference type="GO" id="GO:0005634">
    <property type="term" value="C:nucleus"/>
    <property type="evidence" value="ECO:0007669"/>
    <property type="project" value="UniProtKB-SubCell"/>
</dbReference>
<feature type="compositionally biased region" description="Polar residues" evidence="6">
    <location>
        <begin position="323"/>
        <end position="332"/>
    </location>
</feature>
<evidence type="ECO:0000256" key="5">
    <source>
        <dbReference type="ARBA" id="ARBA00023242"/>
    </source>
</evidence>
<sequence>MAGSFAEELPLSLQEIMLEFRAGMMSLEGTRVVPDTRKGLVRVARGDEGLLHFQWLNRTSNVVEVDQIVFPDEAVFEKVQETPERVYILKFKEDDRKFFFWMQEPKADGDSQICSSVNYFINRTMEEGDEVETSTALQMSEASDGAVGIEVSSRDANAGEPVLSNEALFGNLNPSAGPLQLADLQRILSSLEGNISVAQDTGPSLGDILKPELVLPLLEQFSLEERLTPYLPEGTWTREAFLELLQSPQFRQQVEAFSYVLRTGQIDLTQFGIDPSKYNLTVASFLEALDDAVAKNPETGGAIDSLAASAQESRQEDNKDIDCNSQKRNAGTDSMDEGH</sequence>
<dbReference type="InterPro" id="IPR032368">
    <property type="entry name" value="RPN13_DEUBAD"/>
</dbReference>
<feature type="region of interest" description="Disordered" evidence="6">
    <location>
        <begin position="303"/>
        <end position="339"/>
    </location>
</feature>
<dbReference type="Gene3D" id="2.30.29.70">
    <property type="entry name" value="Proteasomal ubiquitin receptor Rpn13/ADRM1"/>
    <property type="match status" value="1"/>
</dbReference>
<dbReference type="InterPro" id="IPR044868">
    <property type="entry name" value="Rpn13/ADRM1_Pru"/>
</dbReference>
<dbReference type="CDD" id="cd13314">
    <property type="entry name" value="PH_Rpn13"/>
    <property type="match status" value="1"/>
</dbReference>
<dbReference type="InterPro" id="IPR006773">
    <property type="entry name" value="Rpn13/ADRM1"/>
</dbReference>
<reference evidence="9" key="1">
    <citation type="submission" date="2010-04" db="EMBL/GenBank/DDBJ databases">
        <authorList>
            <person name="Reid K.E."/>
            <person name="Liao N."/>
            <person name="Chan S."/>
            <person name="Docking R."/>
            <person name="Taylor G."/>
            <person name="Moore R."/>
            <person name="Mayo M."/>
            <person name="Munro S."/>
            <person name="King J."/>
            <person name="Yanchuk A."/>
            <person name="Holt R."/>
            <person name="Jones S."/>
            <person name="Marra M."/>
            <person name="Ritland C.E."/>
            <person name="Ritland K."/>
            <person name="Bohlmann J."/>
        </authorList>
    </citation>
    <scope>NUCLEOTIDE SEQUENCE</scope>
    <source>
        <tissue evidence="9">Bud</tissue>
    </source>
</reference>
<dbReference type="Pfam" id="PF04683">
    <property type="entry name" value="Rpn13_ADRM1_Pru"/>
    <property type="match status" value="1"/>
</dbReference>
<keyword evidence="3" id="KW-0963">Cytoplasm</keyword>
<dbReference type="InterPro" id="IPR044867">
    <property type="entry name" value="DEUBAD_dom"/>
</dbReference>